<name>E4XSH2_OIKDI</name>
<accession>E4XSH2</accession>
<feature type="region of interest" description="Disordered" evidence="2">
    <location>
        <begin position="177"/>
        <end position="196"/>
    </location>
</feature>
<dbReference type="Proteomes" id="UP000011014">
    <property type="component" value="Unassembled WGS sequence"/>
</dbReference>
<evidence type="ECO:0000313" key="5">
    <source>
        <dbReference type="Proteomes" id="UP000001307"/>
    </source>
</evidence>
<reference evidence="3" key="1">
    <citation type="journal article" date="2010" name="Science">
        <title>Plasticity of animal genome architecture unmasked by rapid evolution of a pelagic tunicate.</title>
        <authorList>
            <person name="Denoeud F."/>
            <person name="Henriet S."/>
            <person name="Mungpakdee S."/>
            <person name="Aury J.M."/>
            <person name="Da Silva C."/>
            <person name="Brinkmann H."/>
            <person name="Mikhaleva J."/>
            <person name="Olsen L.C."/>
            <person name="Jubin C."/>
            <person name="Canestro C."/>
            <person name="Bouquet J.M."/>
            <person name="Danks G."/>
            <person name="Poulain J."/>
            <person name="Campsteijn C."/>
            <person name="Adamski M."/>
            <person name="Cross I."/>
            <person name="Yadetie F."/>
            <person name="Muffato M."/>
            <person name="Louis A."/>
            <person name="Butcher S."/>
            <person name="Tsagkogeorga G."/>
            <person name="Konrad A."/>
            <person name="Singh S."/>
            <person name="Jensen M.F."/>
            <person name="Cong E.H."/>
            <person name="Eikeseth-Otteraa H."/>
            <person name="Noel B."/>
            <person name="Anthouard V."/>
            <person name="Porcel B.M."/>
            <person name="Kachouri-Lafond R."/>
            <person name="Nishino A."/>
            <person name="Ugolini M."/>
            <person name="Chourrout P."/>
            <person name="Nishida H."/>
            <person name="Aasland R."/>
            <person name="Huzurbazar S."/>
            <person name="Westhof E."/>
            <person name="Delsuc F."/>
            <person name="Lehrach H."/>
            <person name="Reinhardt R."/>
            <person name="Weissenbach J."/>
            <person name="Roy S.W."/>
            <person name="Artiguenave F."/>
            <person name="Postlethwait J.H."/>
            <person name="Manak J.R."/>
            <person name="Thompson E.M."/>
            <person name="Jaillon O."/>
            <person name="Du Pasquier L."/>
            <person name="Boudinot P."/>
            <person name="Liberles D.A."/>
            <person name="Volff J.N."/>
            <person name="Philippe H."/>
            <person name="Lenhard B."/>
            <person name="Roest Crollius H."/>
            <person name="Wincker P."/>
            <person name="Chourrout D."/>
        </authorList>
    </citation>
    <scope>NUCLEOTIDE SEQUENCE [LARGE SCALE GENOMIC DNA]</scope>
</reference>
<proteinExistence type="predicted"/>
<sequence>MPQMSGISPKKIAADMRADAAAHHATVTSDLRIYQEHVNKLMATLRNKDKEIAALSGKNDTLKESIKKRKSKLEELCCAEEMLEIKEKQAEKLKEDVKRANLRTKAVKEELKEAHSRQLAIQGQKEILIRRNDALIADNEKFRARLLQTEKDVADTKGELELIDDLINSIHGDATTTQQVKPAESQSALWKNPSIS</sequence>
<dbReference type="InParanoid" id="E4XSH2"/>
<evidence type="ECO:0000313" key="4">
    <source>
        <dbReference type="EMBL" id="CBY43791.1"/>
    </source>
</evidence>
<gene>
    <name evidence="3" type="ORF">GSOID_T00002741001</name>
    <name evidence="4" type="ORF">GSOID_T00024157001</name>
</gene>
<dbReference type="OrthoDB" id="10349394at2759"/>
<dbReference type="AlphaFoldDB" id="E4XSH2"/>
<keyword evidence="1" id="KW-0175">Coiled coil</keyword>
<evidence type="ECO:0000313" key="3">
    <source>
        <dbReference type="EMBL" id="CBY12684.1"/>
    </source>
</evidence>
<dbReference type="EMBL" id="FN653135">
    <property type="protein sequence ID" value="CBY12684.1"/>
    <property type="molecule type" value="Genomic_DNA"/>
</dbReference>
<dbReference type="EMBL" id="FN654480">
    <property type="protein sequence ID" value="CBY43791.1"/>
    <property type="molecule type" value="Genomic_DNA"/>
</dbReference>
<evidence type="ECO:0000256" key="1">
    <source>
        <dbReference type="SAM" id="Coils"/>
    </source>
</evidence>
<evidence type="ECO:0000256" key="2">
    <source>
        <dbReference type="SAM" id="MobiDB-lite"/>
    </source>
</evidence>
<organism evidence="3">
    <name type="scientific">Oikopleura dioica</name>
    <name type="common">Tunicate</name>
    <dbReference type="NCBI Taxonomy" id="34765"/>
    <lineage>
        <taxon>Eukaryota</taxon>
        <taxon>Metazoa</taxon>
        <taxon>Chordata</taxon>
        <taxon>Tunicata</taxon>
        <taxon>Appendicularia</taxon>
        <taxon>Copelata</taxon>
        <taxon>Oikopleuridae</taxon>
        <taxon>Oikopleura</taxon>
    </lineage>
</organism>
<feature type="coiled-coil region" evidence="1">
    <location>
        <begin position="45"/>
        <end position="117"/>
    </location>
</feature>
<dbReference type="Proteomes" id="UP000001307">
    <property type="component" value="Unassembled WGS sequence"/>
</dbReference>
<keyword evidence="5" id="KW-1185">Reference proteome</keyword>
<protein>
    <submittedName>
        <fullName evidence="3">Uncharacterized protein</fullName>
    </submittedName>
</protein>